<organism evidence="2 3">
    <name type="scientific">Roseibium aquae</name>
    <dbReference type="NCBI Taxonomy" id="1323746"/>
    <lineage>
        <taxon>Bacteria</taxon>
        <taxon>Pseudomonadati</taxon>
        <taxon>Pseudomonadota</taxon>
        <taxon>Alphaproteobacteria</taxon>
        <taxon>Hyphomicrobiales</taxon>
        <taxon>Stappiaceae</taxon>
        <taxon>Roseibium</taxon>
    </lineage>
</organism>
<feature type="transmembrane region" description="Helical" evidence="1">
    <location>
        <begin position="59"/>
        <end position="75"/>
    </location>
</feature>
<accession>A0A916TKT8</accession>
<comment type="caution">
    <text evidence="2">The sequence shown here is derived from an EMBL/GenBank/DDBJ whole genome shotgun (WGS) entry which is preliminary data.</text>
</comment>
<dbReference type="RefSeq" id="WP_208998467.1">
    <property type="nucleotide sequence ID" value="NZ_BMFA01000007.1"/>
</dbReference>
<evidence type="ECO:0000313" key="2">
    <source>
        <dbReference type="EMBL" id="GGB51584.1"/>
    </source>
</evidence>
<dbReference type="AlphaFoldDB" id="A0A916TKT8"/>
<evidence type="ECO:0000313" key="3">
    <source>
        <dbReference type="Proteomes" id="UP000605148"/>
    </source>
</evidence>
<keyword evidence="1" id="KW-0812">Transmembrane</keyword>
<name>A0A916TKT8_9HYPH</name>
<keyword evidence="1" id="KW-0472">Membrane</keyword>
<evidence type="ECO:0000256" key="1">
    <source>
        <dbReference type="SAM" id="Phobius"/>
    </source>
</evidence>
<gene>
    <name evidence="2" type="ORF">GCM10011316_24510</name>
</gene>
<keyword evidence="1" id="KW-1133">Transmembrane helix</keyword>
<proteinExistence type="predicted"/>
<feature type="transmembrane region" description="Helical" evidence="1">
    <location>
        <begin position="34"/>
        <end position="53"/>
    </location>
</feature>
<sequence>MAVAQKKGGVDPFDGDEATRGPAPFAIGFERANGTGIVFGAAFLAVVLLAIGLASGQTLLAFAALAPLGIALWHYPMIEKGKPQLGANPDGLFVERIGFIDWGSIRMIDLSRTSVRNIELVKLNVLLNRSLDAAVAQKQKFPFWKTLMMRNWKVSQREHGRSLLSIDLHTLTHDPDEIVNRIRAYGAF</sequence>
<protein>
    <submittedName>
        <fullName evidence="2">Uncharacterized protein</fullName>
    </submittedName>
</protein>
<dbReference type="EMBL" id="BMFA01000007">
    <property type="protein sequence ID" value="GGB51584.1"/>
    <property type="molecule type" value="Genomic_DNA"/>
</dbReference>
<reference evidence="2" key="1">
    <citation type="journal article" date="2014" name="Int. J. Syst. Evol. Microbiol.">
        <title>Complete genome sequence of Corynebacterium casei LMG S-19264T (=DSM 44701T), isolated from a smear-ripened cheese.</title>
        <authorList>
            <consortium name="US DOE Joint Genome Institute (JGI-PGF)"/>
            <person name="Walter F."/>
            <person name="Albersmeier A."/>
            <person name="Kalinowski J."/>
            <person name="Ruckert C."/>
        </authorList>
    </citation>
    <scope>NUCLEOTIDE SEQUENCE</scope>
    <source>
        <strain evidence="2">CGMCC 1.12426</strain>
    </source>
</reference>
<dbReference type="Proteomes" id="UP000605148">
    <property type="component" value="Unassembled WGS sequence"/>
</dbReference>
<reference evidence="2" key="2">
    <citation type="submission" date="2020-09" db="EMBL/GenBank/DDBJ databases">
        <authorList>
            <person name="Sun Q."/>
            <person name="Zhou Y."/>
        </authorList>
    </citation>
    <scope>NUCLEOTIDE SEQUENCE</scope>
    <source>
        <strain evidence="2">CGMCC 1.12426</strain>
    </source>
</reference>
<keyword evidence="3" id="KW-1185">Reference proteome</keyword>